<feature type="signal peptide" evidence="5">
    <location>
        <begin position="1"/>
        <end position="23"/>
    </location>
</feature>
<comment type="caution">
    <text evidence="7">The sequence shown here is derived from an EMBL/GenBank/DDBJ whole genome shotgun (WGS) entry which is preliminary data.</text>
</comment>
<feature type="chain" id="PRO_5046008136" evidence="5">
    <location>
        <begin position="24"/>
        <end position="338"/>
    </location>
</feature>
<keyword evidence="3" id="KW-0813">Transport</keyword>
<evidence type="ECO:0000256" key="3">
    <source>
        <dbReference type="ARBA" id="ARBA00022448"/>
    </source>
</evidence>
<evidence type="ECO:0000256" key="4">
    <source>
        <dbReference type="ARBA" id="ARBA00022729"/>
    </source>
</evidence>
<dbReference type="PANTHER" id="PTHR30532">
    <property type="entry name" value="IRON III DICITRATE-BINDING PERIPLASMIC PROTEIN"/>
    <property type="match status" value="1"/>
</dbReference>
<comment type="subcellular location">
    <subcellularLocation>
        <location evidence="1">Cell envelope</location>
    </subcellularLocation>
</comment>
<reference evidence="8" key="1">
    <citation type="journal article" date="2019" name="Int. J. Syst. Evol. Microbiol.">
        <title>The Global Catalogue of Microorganisms (GCM) 10K type strain sequencing project: providing services to taxonomists for standard genome sequencing and annotation.</title>
        <authorList>
            <consortium name="The Broad Institute Genomics Platform"/>
            <consortium name="The Broad Institute Genome Sequencing Center for Infectious Disease"/>
            <person name="Wu L."/>
            <person name="Ma J."/>
        </authorList>
    </citation>
    <scope>NUCLEOTIDE SEQUENCE [LARGE SCALE GENOMIC DNA]</scope>
    <source>
        <strain evidence="8">CCM 7043</strain>
    </source>
</reference>
<sequence length="338" mass="35720">MPLLAAALTVVIAMMLAACGGTAGERGVAASGSTVPGAAPTAPPADRFPVTIHHKLGTTTIPAQPKRIVALSYEEDTLGALGITPIAYGANEFLPGGRYPWLAGKIDLSGSTELKNVFNALNLEQVAGLRPDLILATNFYGLENYYDKLSRIAPTVGFINEPGTSTWQDVSRLIGRAVGRSAQTEQAISTTEGDVNAVAARLPGLKGRTFSSSFYHDPGQPFAVIDDPATISVALYAQLGLVLSPTVTSTVKDRSLSTEHIGSLDADFMFVGFAAPELRTSLDGNPAYTAIPAVREGRVYQADAFTALTFNNPTLLNIPWQLERIASTLERVAARDTS</sequence>
<dbReference type="PANTHER" id="PTHR30532:SF24">
    <property type="entry name" value="FERRIC ENTEROBACTIN-BINDING PERIPLASMIC PROTEIN FEPB"/>
    <property type="match status" value="1"/>
</dbReference>
<feature type="domain" description="Fe/B12 periplasmic-binding" evidence="6">
    <location>
        <begin position="66"/>
        <end position="333"/>
    </location>
</feature>
<evidence type="ECO:0000313" key="8">
    <source>
        <dbReference type="Proteomes" id="UP001597114"/>
    </source>
</evidence>
<dbReference type="Gene3D" id="3.40.50.1980">
    <property type="entry name" value="Nitrogenase molybdenum iron protein domain"/>
    <property type="match status" value="2"/>
</dbReference>
<dbReference type="CDD" id="cd01146">
    <property type="entry name" value="FhuD"/>
    <property type="match status" value="1"/>
</dbReference>
<dbReference type="SUPFAM" id="SSF53807">
    <property type="entry name" value="Helical backbone' metal receptor"/>
    <property type="match status" value="1"/>
</dbReference>
<keyword evidence="8" id="KW-1185">Reference proteome</keyword>
<keyword evidence="4 5" id="KW-0732">Signal</keyword>
<dbReference type="Pfam" id="PF01497">
    <property type="entry name" value="Peripla_BP_2"/>
    <property type="match status" value="1"/>
</dbReference>
<evidence type="ECO:0000256" key="5">
    <source>
        <dbReference type="SAM" id="SignalP"/>
    </source>
</evidence>
<accession>A0ABW4FAQ8</accession>
<evidence type="ECO:0000259" key="6">
    <source>
        <dbReference type="PROSITE" id="PS50983"/>
    </source>
</evidence>
<evidence type="ECO:0000256" key="1">
    <source>
        <dbReference type="ARBA" id="ARBA00004196"/>
    </source>
</evidence>
<proteinExistence type="inferred from homology"/>
<gene>
    <name evidence="7" type="ORF">ACFSJD_39680</name>
</gene>
<comment type="similarity">
    <text evidence="2">Belongs to the bacterial solute-binding protein 8 family.</text>
</comment>
<evidence type="ECO:0000256" key="2">
    <source>
        <dbReference type="ARBA" id="ARBA00008814"/>
    </source>
</evidence>
<dbReference type="InterPro" id="IPR002491">
    <property type="entry name" value="ABC_transptr_periplasmic_BD"/>
</dbReference>
<dbReference type="InterPro" id="IPR051313">
    <property type="entry name" value="Bact_iron-sidero_bind"/>
</dbReference>
<dbReference type="PROSITE" id="PS50983">
    <property type="entry name" value="FE_B12_PBP"/>
    <property type="match status" value="1"/>
</dbReference>
<organism evidence="7 8">
    <name type="scientific">Pseudonocardia yunnanensis</name>
    <dbReference type="NCBI Taxonomy" id="58107"/>
    <lineage>
        <taxon>Bacteria</taxon>
        <taxon>Bacillati</taxon>
        <taxon>Actinomycetota</taxon>
        <taxon>Actinomycetes</taxon>
        <taxon>Pseudonocardiales</taxon>
        <taxon>Pseudonocardiaceae</taxon>
        <taxon>Pseudonocardia</taxon>
    </lineage>
</organism>
<name>A0ABW4FAQ8_9PSEU</name>
<dbReference type="EMBL" id="JBHUCO010000069">
    <property type="protein sequence ID" value="MFD1523659.1"/>
    <property type="molecule type" value="Genomic_DNA"/>
</dbReference>
<dbReference type="Proteomes" id="UP001597114">
    <property type="component" value="Unassembled WGS sequence"/>
</dbReference>
<dbReference type="RefSeq" id="WP_379659428.1">
    <property type="nucleotide sequence ID" value="NZ_JBHUCO010000069.1"/>
</dbReference>
<protein>
    <submittedName>
        <fullName evidence="7">Iron-siderophore ABC transporter substrate-binding protein</fullName>
    </submittedName>
</protein>
<evidence type="ECO:0000313" key="7">
    <source>
        <dbReference type="EMBL" id="MFD1523659.1"/>
    </source>
</evidence>